<protein>
    <submittedName>
        <fullName evidence="1">Uncharacterized protein</fullName>
    </submittedName>
</protein>
<evidence type="ECO:0000313" key="1">
    <source>
        <dbReference type="EMBL" id="MBK1727514.1"/>
    </source>
</evidence>
<reference evidence="1 2" key="1">
    <citation type="journal article" date="2020" name="Microorganisms">
        <title>Osmotic Adaptation and Compatible Solute Biosynthesis of Phototrophic Bacteria as Revealed from Genome Analyses.</title>
        <authorList>
            <person name="Imhoff J.F."/>
            <person name="Rahn T."/>
            <person name="Kunzel S."/>
            <person name="Keller A."/>
            <person name="Neulinger S.C."/>
        </authorList>
    </citation>
    <scope>NUCLEOTIDE SEQUENCE [LARGE SCALE GENOMIC DNA]</scope>
    <source>
        <strain evidence="1 2">DSM 15116</strain>
    </source>
</reference>
<dbReference type="Proteomes" id="UP000738126">
    <property type="component" value="Unassembled WGS sequence"/>
</dbReference>
<proteinExistence type="predicted"/>
<dbReference type="InterPro" id="IPR005662">
    <property type="entry name" value="GTPase_Era-like"/>
</dbReference>
<sequence length="558" mass="58819">MAIRAELLEALAERLGAVDGELARGREAPWLAQRDALIRRLRGLAARLERAEEPLLVVLAGGTGAGKSTLANTLAGRAVSATGVRRPTTTAPAAIGRPEDLDRVLGAGVLADGAGAAVETAPSPGFPEGLVVVDAPDVDSVETANRAATERLLEVADVWVWLVTPRTYADEAGMAYLRRAAQLDAATVVVLSQASAAEAEEILPDLRVKLADAGHRIGAQATELYTLAQADPRHEQLPAEAAAAVVERIRGLAPPEERARQRQRTVLGAAGALPGELDELLEAAEAERRAVAVLEEQLGEAYGAVAEQVLGELQEGVPLRQEVLQRWRQLVGQGWLQQRLERAAGRLPSGVRGWIPGLGRRAEAIQQEAATEAQEGIAGLVREALDHAAARTETAWIRQPAGRAVLSLHTPPRAAGVVAQRQAAAALVGQWRDRVAEHVATIGQAKLTRARRATTGINATFTSAALVLFTLSGGLTAGEVALTAAGSTTTHAVLSRMLGERNLQQLIHEIRAELRERVDAAAAQEGEHYRRLLQGAAPGAEALAAVRALRDELAAAAP</sequence>
<comment type="caution">
    <text evidence="1">The sequence shown here is derived from an EMBL/GenBank/DDBJ whole genome shotgun (WGS) entry which is preliminary data.</text>
</comment>
<evidence type="ECO:0000313" key="2">
    <source>
        <dbReference type="Proteomes" id="UP000738126"/>
    </source>
</evidence>
<accession>A0ABS1EAD6</accession>
<name>A0ABS1EAD6_9GAMM</name>
<organism evidence="1 2">
    <name type="scientific">Halorhodospira neutriphila</name>
    <dbReference type="NCBI Taxonomy" id="168379"/>
    <lineage>
        <taxon>Bacteria</taxon>
        <taxon>Pseudomonadati</taxon>
        <taxon>Pseudomonadota</taxon>
        <taxon>Gammaproteobacteria</taxon>
        <taxon>Chromatiales</taxon>
        <taxon>Ectothiorhodospiraceae</taxon>
        <taxon>Halorhodospira</taxon>
    </lineage>
</organism>
<dbReference type="EMBL" id="NRSH01000167">
    <property type="protein sequence ID" value="MBK1727514.1"/>
    <property type="molecule type" value="Genomic_DNA"/>
</dbReference>
<dbReference type="PANTHER" id="PTHR42698">
    <property type="entry name" value="GTPASE ERA"/>
    <property type="match status" value="1"/>
</dbReference>
<dbReference type="PANTHER" id="PTHR42698:SF1">
    <property type="entry name" value="GTPASE ERA, MITOCHONDRIAL"/>
    <property type="match status" value="1"/>
</dbReference>
<dbReference type="Gene3D" id="3.40.50.300">
    <property type="entry name" value="P-loop containing nucleotide triphosphate hydrolases"/>
    <property type="match status" value="1"/>
</dbReference>
<dbReference type="InterPro" id="IPR027417">
    <property type="entry name" value="P-loop_NTPase"/>
</dbReference>
<gene>
    <name evidence="1" type="ORF">CKO13_10925</name>
</gene>
<dbReference type="RefSeq" id="WP_200260947.1">
    <property type="nucleotide sequence ID" value="NZ_NRSH01000167.1"/>
</dbReference>
<keyword evidence="2" id="KW-1185">Reference proteome</keyword>
<dbReference type="SUPFAM" id="SSF52540">
    <property type="entry name" value="P-loop containing nucleoside triphosphate hydrolases"/>
    <property type="match status" value="1"/>
</dbReference>